<proteinExistence type="predicted"/>
<organism evidence="2 3">
    <name type="scientific">Glonium stellatum</name>
    <dbReference type="NCBI Taxonomy" id="574774"/>
    <lineage>
        <taxon>Eukaryota</taxon>
        <taxon>Fungi</taxon>
        <taxon>Dikarya</taxon>
        <taxon>Ascomycota</taxon>
        <taxon>Pezizomycotina</taxon>
        <taxon>Dothideomycetes</taxon>
        <taxon>Pleosporomycetidae</taxon>
        <taxon>Gloniales</taxon>
        <taxon>Gloniaceae</taxon>
        <taxon>Glonium</taxon>
    </lineage>
</organism>
<evidence type="ECO:0000256" key="1">
    <source>
        <dbReference type="SAM" id="MobiDB-lite"/>
    </source>
</evidence>
<evidence type="ECO:0000313" key="2">
    <source>
        <dbReference type="EMBL" id="OCL12713.1"/>
    </source>
</evidence>
<evidence type="ECO:0000313" key="3">
    <source>
        <dbReference type="Proteomes" id="UP000250140"/>
    </source>
</evidence>
<reference evidence="2 3" key="1">
    <citation type="journal article" date="2016" name="Nat. Commun.">
        <title>Ectomycorrhizal ecology is imprinted in the genome of the dominant symbiotic fungus Cenococcum geophilum.</title>
        <authorList>
            <consortium name="DOE Joint Genome Institute"/>
            <person name="Peter M."/>
            <person name="Kohler A."/>
            <person name="Ohm R.A."/>
            <person name="Kuo A."/>
            <person name="Krutzmann J."/>
            <person name="Morin E."/>
            <person name="Arend M."/>
            <person name="Barry K.W."/>
            <person name="Binder M."/>
            <person name="Choi C."/>
            <person name="Clum A."/>
            <person name="Copeland A."/>
            <person name="Grisel N."/>
            <person name="Haridas S."/>
            <person name="Kipfer T."/>
            <person name="LaButti K."/>
            <person name="Lindquist E."/>
            <person name="Lipzen A."/>
            <person name="Maire R."/>
            <person name="Meier B."/>
            <person name="Mihaltcheva S."/>
            <person name="Molinier V."/>
            <person name="Murat C."/>
            <person name="Poggeler S."/>
            <person name="Quandt C.A."/>
            <person name="Sperisen C."/>
            <person name="Tritt A."/>
            <person name="Tisserant E."/>
            <person name="Crous P.W."/>
            <person name="Henrissat B."/>
            <person name="Nehls U."/>
            <person name="Egli S."/>
            <person name="Spatafora J.W."/>
            <person name="Grigoriev I.V."/>
            <person name="Martin F.M."/>
        </authorList>
    </citation>
    <scope>NUCLEOTIDE SEQUENCE [LARGE SCALE GENOMIC DNA]</scope>
    <source>
        <strain evidence="2 3">CBS 207.34</strain>
    </source>
</reference>
<dbReference type="AlphaFoldDB" id="A0A8E2F9C1"/>
<sequence length="155" mass="17437">MDSSGHAAEINGHPWYGARPDQPGTAETQSGRSTIYLEVKSISPQIENPEAFVSVEVTDEQRLILPPKKIFAGWPVERLSVVKDSIVKIEVYAERLGTSGRDILACTSFRVEDEIDLQEYREWDVTLRFPEADSHNQIVLRVGRYPSGSIPRLQV</sequence>
<feature type="region of interest" description="Disordered" evidence="1">
    <location>
        <begin position="1"/>
        <end position="30"/>
    </location>
</feature>
<dbReference type="Proteomes" id="UP000250140">
    <property type="component" value="Unassembled WGS sequence"/>
</dbReference>
<dbReference type="EMBL" id="KV748841">
    <property type="protein sequence ID" value="OCL12713.1"/>
    <property type="molecule type" value="Genomic_DNA"/>
</dbReference>
<accession>A0A8E2F9C1</accession>
<name>A0A8E2F9C1_9PEZI</name>
<gene>
    <name evidence="2" type="ORF">AOQ84DRAFT_372841</name>
</gene>
<protein>
    <submittedName>
        <fullName evidence="2">Uncharacterized protein</fullName>
    </submittedName>
</protein>
<keyword evidence="3" id="KW-1185">Reference proteome</keyword>